<accession>A0A382PJN7</accession>
<dbReference type="AlphaFoldDB" id="A0A382PJN7"/>
<evidence type="ECO:0000259" key="6">
    <source>
        <dbReference type="PROSITE" id="PS51503"/>
    </source>
</evidence>
<evidence type="ECO:0000256" key="1">
    <source>
        <dbReference type="ARBA" id="ARBA00004173"/>
    </source>
</evidence>
<evidence type="ECO:0000256" key="2">
    <source>
        <dbReference type="ARBA" id="ARBA00022692"/>
    </source>
</evidence>
<evidence type="ECO:0000313" key="7">
    <source>
        <dbReference type="EMBL" id="SVC73067.1"/>
    </source>
</evidence>
<keyword evidence="3 5" id="KW-1133">Transmembrane helix</keyword>
<protein>
    <recommendedName>
        <fullName evidence="6">HIG1 domain-containing protein</fullName>
    </recommendedName>
</protein>
<feature type="transmembrane region" description="Helical" evidence="5">
    <location>
        <begin position="6"/>
        <end position="28"/>
    </location>
</feature>
<dbReference type="PROSITE" id="PS51503">
    <property type="entry name" value="HIG1"/>
    <property type="match status" value="1"/>
</dbReference>
<dbReference type="InterPro" id="IPR007667">
    <property type="entry name" value="Hypoxia_induced_domain"/>
</dbReference>
<sequence length="69" mass="7882">MEFFTKIAPILIIIGLILVFLVLVIGLLSMLVKGDFNKKYSNKLMRLRVITQGIIVLIFALVFLIKFLD</sequence>
<evidence type="ECO:0000256" key="3">
    <source>
        <dbReference type="ARBA" id="ARBA00022989"/>
    </source>
</evidence>
<evidence type="ECO:0000256" key="5">
    <source>
        <dbReference type="SAM" id="Phobius"/>
    </source>
</evidence>
<comment type="subcellular location">
    <subcellularLocation>
        <location evidence="1">Mitochondrion</location>
    </subcellularLocation>
</comment>
<proteinExistence type="predicted"/>
<dbReference type="Gene3D" id="6.10.140.1320">
    <property type="match status" value="1"/>
</dbReference>
<dbReference type="EMBL" id="UINC01107582">
    <property type="protein sequence ID" value="SVC73067.1"/>
    <property type="molecule type" value="Genomic_DNA"/>
</dbReference>
<reference evidence="7" key="1">
    <citation type="submission" date="2018-05" db="EMBL/GenBank/DDBJ databases">
        <authorList>
            <person name="Lanie J.A."/>
            <person name="Ng W.-L."/>
            <person name="Kazmierczak K.M."/>
            <person name="Andrzejewski T.M."/>
            <person name="Davidsen T.M."/>
            <person name="Wayne K.J."/>
            <person name="Tettelin H."/>
            <person name="Glass J.I."/>
            <person name="Rusch D."/>
            <person name="Podicherti R."/>
            <person name="Tsui H.-C.T."/>
            <person name="Winkler M.E."/>
        </authorList>
    </citation>
    <scope>NUCLEOTIDE SEQUENCE</scope>
</reference>
<gene>
    <name evidence="7" type="ORF">METZ01_LOCUS325921</name>
</gene>
<feature type="transmembrane region" description="Helical" evidence="5">
    <location>
        <begin position="49"/>
        <end position="68"/>
    </location>
</feature>
<keyword evidence="4 5" id="KW-0472">Membrane</keyword>
<keyword evidence="2 5" id="KW-0812">Transmembrane</keyword>
<dbReference type="GO" id="GO:0005739">
    <property type="term" value="C:mitochondrion"/>
    <property type="evidence" value="ECO:0007669"/>
    <property type="project" value="UniProtKB-SubCell"/>
</dbReference>
<organism evidence="7">
    <name type="scientific">marine metagenome</name>
    <dbReference type="NCBI Taxonomy" id="408172"/>
    <lineage>
        <taxon>unclassified sequences</taxon>
        <taxon>metagenomes</taxon>
        <taxon>ecological metagenomes</taxon>
    </lineage>
</organism>
<dbReference type="Pfam" id="PF04588">
    <property type="entry name" value="HIG_1_N"/>
    <property type="match status" value="1"/>
</dbReference>
<name>A0A382PJN7_9ZZZZ</name>
<feature type="domain" description="HIG1" evidence="6">
    <location>
        <begin position="1"/>
        <end position="69"/>
    </location>
</feature>
<evidence type="ECO:0000256" key="4">
    <source>
        <dbReference type="ARBA" id="ARBA00023136"/>
    </source>
</evidence>